<dbReference type="Pfam" id="PF00535">
    <property type="entry name" value="Glycos_transf_2"/>
    <property type="match status" value="1"/>
</dbReference>
<accession>A3TY53</accession>
<sequence length="288" mass="31323">MPVTILMPVLNGADFLQEQLESLARQTLLPRRVLAFDDGSQDGSRRILDQFARMAPFEMRTGPGPGRGHARNVAALLRAAGPGSVAFCDQDDVWLPDRLMRADRALRCISRPALVVSARLVTGPRLQAARPAPVPRATNFRCALLRNPAPANATVLNASAAQLARQFLPEPGALPPFPDWWVHALVLGAGGTVIFDAAPGLLYRQHRGNMLGGRHGRHRLRRMLLLADGTYDRWLRDQTRALQLASAALTPGHRAELAVFAARLGAARSPPFMSRGTISRIALGLSRI</sequence>
<dbReference type="RefSeq" id="WP_009806841.1">
    <property type="nucleotide sequence ID" value="NZ_CH724131.1"/>
</dbReference>
<evidence type="ECO:0000259" key="1">
    <source>
        <dbReference type="Pfam" id="PF00535"/>
    </source>
</evidence>
<feature type="domain" description="Glycosyltransferase 2-like" evidence="1">
    <location>
        <begin position="4"/>
        <end position="99"/>
    </location>
</feature>
<comment type="caution">
    <text evidence="2">The sequence shown here is derived from an EMBL/GenBank/DDBJ whole genome shotgun (WGS) entry which is preliminary data.</text>
</comment>
<dbReference type="OrthoDB" id="9802649at2"/>
<evidence type="ECO:0000313" key="3">
    <source>
        <dbReference type="Proteomes" id="UP000004318"/>
    </source>
</evidence>
<dbReference type="PANTHER" id="PTHR22916:SF3">
    <property type="entry name" value="UDP-GLCNAC:BETAGAL BETA-1,3-N-ACETYLGLUCOSAMINYLTRANSFERASE-LIKE PROTEIN 1"/>
    <property type="match status" value="1"/>
</dbReference>
<keyword evidence="2" id="KW-0808">Transferase</keyword>
<dbReference type="AlphaFoldDB" id="A3TY53"/>
<dbReference type="Gene3D" id="3.90.550.10">
    <property type="entry name" value="Spore Coat Polysaccharide Biosynthesis Protein SpsA, Chain A"/>
    <property type="match status" value="1"/>
</dbReference>
<organism evidence="2 3">
    <name type="scientific">Pseudooceanicola batsensis (strain ATCC BAA-863 / DSM 15984 / KCTC 12145 / HTCC2597)</name>
    <name type="common">Oceanicola batsensis</name>
    <dbReference type="NCBI Taxonomy" id="252305"/>
    <lineage>
        <taxon>Bacteria</taxon>
        <taxon>Pseudomonadati</taxon>
        <taxon>Pseudomonadota</taxon>
        <taxon>Alphaproteobacteria</taxon>
        <taxon>Rhodobacterales</taxon>
        <taxon>Paracoccaceae</taxon>
        <taxon>Pseudooceanicola</taxon>
    </lineage>
</organism>
<protein>
    <submittedName>
        <fullName evidence="2">Putative glycosyltransferase</fullName>
    </submittedName>
</protein>
<dbReference type="Proteomes" id="UP000004318">
    <property type="component" value="Unassembled WGS sequence"/>
</dbReference>
<proteinExistence type="predicted"/>
<reference evidence="2 3" key="1">
    <citation type="journal article" date="2010" name="J. Bacteriol.">
        <title>Genome sequences of Oceanicola granulosus HTCC2516(T) and Oceanicola batsensis HTCC2597(TDelta).</title>
        <authorList>
            <person name="Thrash J.C."/>
            <person name="Cho J.C."/>
            <person name="Vergin K.L."/>
            <person name="Giovannoni S.J."/>
        </authorList>
    </citation>
    <scope>NUCLEOTIDE SEQUENCE [LARGE SCALE GENOMIC DNA]</scope>
    <source>
        <strain evidence="3">ATCC BAA-863 / DSM 15984 / KCTC 12145 / HTCC2597</strain>
    </source>
</reference>
<dbReference type="HOGENOM" id="CLU_025996_2_1_5"/>
<gene>
    <name evidence="2" type="ORF">OB2597_13123</name>
</gene>
<name>A3TY53_PSEBH</name>
<dbReference type="STRING" id="252305.OB2597_13123"/>
<dbReference type="PANTHER" id="PTHR22916">
    <property type="entry name" value="GLYCOSYLTRANSFERASE"/>
    <property type="match status" value="1"/>
</dbReference>
<evidence type="ECO:0000313" key="2">
    <source>
        <dbReference type="EMBL" id="EAQ03087.1"/>
    </source>
</evidence>
<dbReference type="SUPFAM" id="SSF53448">
    <property type="entry name" value="Nucleotide-diphospho-sugar transferases"/>
    <property type="match status" value="1"/>
</dbReference>
<keyword evidence="3" id="KW-1185">Reference proteome</keyword>
<dbReference type="EMBL" id="AAMO01000005">
    <property type="protein sequence ID" value="EAQ03087.1"/>
    <property type="molecule type" value="Genomic_DNA"/>
</dbReference>
<dbReference type="InterPro" id="IPR029044">
    <property type="entry name" value="Nucleotide-diphossugar_trans"/>
</dbReference>
<dbReference type="InterPro" id="IPR001173">
    <property type="entry name" value="Glyco_trans_2-like"/>
</dbReference>
<dbReference type="eggNOG" id="COG0463">
    <property type="taxonomic scope" value="Bacteria"/>
</dbReference>
<dbReference type="GO" id="GO:0016758">
    <property type="term" value="F:hexosyltransferase activity"/>
    <property type="evidence" value="ECO:0007669"/>
    <property type="project" value="UniProtKB-ARBA"/>
</dbReference>